<dbReference type="SUPFAM" id="SSF82689">
    <property type="entry name" value="Mechanosensitive channel protein MscS (YggB), C-terminal domain"/>
    <property type="match status" value="1"/>
</dbReference>
<dbReference type="Gene3D" id="1.10.287.1260">
    <property type="match status" value="1"/>
</dbReference>
<feature type="transmembrane region" description="Helical" evidence="7">
    <location>
        <begin position="176"/>
        <end position="200"/>
    </location>
</feature>
<feature type="transmembrane region" description="Helical" evidence="7">
    <location>
        <begin position="420"/>
        <end position="438"/>
    </location>
</feature>
<comment type="subcellular location">
    <subcellularLocation>
        <location evidence="1">Cell membrane</location>
        <topology evidence="1">Multi-pass membrane protein</topology>
    </subcellularLocation>
</comment>
<feature type="transmembrane region" description="Helical" evidence="7">
    <location>
        <begin position="249"/>
        <end position="268"/>
    </location>
</feature>
<dbReference type="Proteomes" id="UP000468864">
    <property type="component" value="Unassembled WGS sequence"/>
</dbReference>
<feature type="signal peptide" evidence="8">
    <location>
        <begin position="1"/>
        <end position="34"/>
    </location>
</feature>
<name>A0A6N9ZJA5_9HYPH</name>
<dbReference type="RefSeq" id="WP_163880026.1">
    <property type="nucleotide sequence ID" value="NZ_WUEP01000014.1"/>
</dbReference>
<feature type="domain" description="Mechanosensitive ion channel transmembrane helices 2/3" evidence="11">
    <location>
        <begin position="481"/>
        <end position="522"/>
    </location>
</feature>
<dbReference type="Gene3D" id="2.30.30.60">
    <property type="match status" value="1"/>
</dbReference>
<keyword evidence="5 7" id="KW-1133">Transmembrane helix</keyword>
<dbReference type="Gene3D" id="3.30.70.100">
    <property type="match status" value="1"/>
</dbReference>
<gene>
    <name evidence="12" type="ORF">GR206_18955</name>
</gene>
<dbReference type="EMBL" id="WUEP01000014">
    <property type="protein sequence ID" value="NEH93075.1"/>
    <property type="molecule type" value="Genomic_DNA"/>
</dbReference>
<feature type="transmembrane region" description="Helical" evidence="7">
    <location>
        <begin position="337"/>
        <end position="355"/>
    </location>
</feature>
<dbReference type="Pfam" id="PF00924">
    <property type="entry name" value="MS_channel_2nd"/>
    <property type="match status" value="1"/>
</dbReference>
<organism evidence="12 13">
    <name type="scientific">Rhizobium laguerreae</name>
    <dbReference type="NCBI Taxonomy" id="1076926"/>
    <lineage>
        <taxon>Bacteria</taxon>
        <taxon>Pseudomonadati</taxon>
        <taxon>Pseudomonadota</taxon>
        <taxon>Alphaproteobacteria</taxon>
        <taxon>Hyphomicrobiales</taxon>
        <taxon>Rhizobiaceae</taxon>
        <taxon>Rhizobium/Agrobacterium group</taxon>
        <taxon>Rhizobium</taxon>
    </lineage>
</organism>
<proteinExistence type="inferred from homology"/>
<keyword evidence="6 7" id="KW-0472">Membrane</keyword>
<accession>A0A6N9ZJA5</accession>
<keyword evidence="4 7" id="KW-0812">Transmembrane</keyword>
<feature type="domain" description="Mechanosensitive ion channel MscS C-terminal" evidence="10">
    <location>
        <begin position="595"/>
        <end position="681"/>
    </location>
</feature>
<dbReference type="InterPro" id="IPR049278">
    <property type="entry name" value="MS_channel_C"/>
</dbReference>
<dbReference type="GO" id="GO:0008381">
    <property type="term" value="F:mechanosensitive monoatomic ion channel activity"/>
    <property type="evidence" value="ECO:0007669"/>
    <property type="project" value="InterPro"/>
</dbReference>
<feature type="transmembrane region" description="Helical" evidence="7">
    <location>
        <begin position="126"/>
        <end position="147"/>
    </location>
</feature>
<evidence type="ECO:0000256" key="3">
    <source>
        <dbReference type="ARBA" id="ARBA00022475"/>
    </source>
</evidence>
<evidence type="ECO:0000256" key="6">
    <source>
        <dbReference type="ARBA" id="ARBA00023136"/>
    </source>
</evidence>
<feature type="transmembrane region" description="Helical" evidence="7">
    <location>
        <begin position="502"/>
        <end position="521"/>
    </location>
</feature>
<dbReference type="AlphaFoldDB" id="A0A6N9ZJA5"/>
<dbReference type="InterPro" id="IPR049142">
    <property type="entry name" value="MS_channel_1st"/>
</dbReference>
<evidence type="ECO:0000256" key="4">
    <source>
        <dbReference type="ARBA" id="ARBA00022692"/>
    </source>
</evidence>
<dbReference type="PANTHER" id="PTHR30460">
    <property type="entry name" value="MODERATE CONDUCTANCE MECHANOSENSITIVE CHANNEL YBIO"/>
    <property type="match status" value="1"/>
</dbReference>
<dbReference type="InterPro" id="IPR006685">
    <property type="entry name" value="MscS_channel_2nd"/>
</dbReference>
<dbReference type="GO" id="GO:0005886">
    <property type="term" value="C:plasma membrane"/>
    <property type="evidence" value="ECO:0007669"/>
    <property type="project" value="UniProtKB-SubCell"/>
</dbReference>
<reference evidence="12 13" key="1">
    <citation type="submission" date="2019-12" db="EMBL/GenBank/DDBJ databases">
        <title>Rhizobium genotypes associated with high levels of biological nitrogen fixation by grain legumes in a temperate-maritime cropping system.</title>
        <authorList>
            <person name="Maluk M."/>
            <person name="Francesc Ferrando Molina F."/>
            <person name="Lopez Del Egido L."/>
            <person name="Lafos M."/>
            <person name="Langarica-Fuentes A."/>
            <person name="Gebre Yohannes G."/>
            <person name="Young M.W."/>
            <person name="Martin P."/>
            <person name="Gantlett R."/>
            <person name="Kenicer G."/>
            <person name="Hawes C."/>
            <person name="Begg G.S."/>
            <person name="Quilliam R.S."/>
            <person name="Squire G.R."/>
            <person name="Poole P.S."/>
            <person name="Young P.W."/>
            <person name="Iannetta P.M."/>
            <person name="James E.K."/>
        </authorList>
    </citation>
    <scope>NUCLEOTIDE SEQUENCE [LARGE SCALE GENOMIC DNA]</scope>
    <source>
        <strain evidence="12 13">JHI2449</strain>
    </source>
</reference>
<dbReference type="InterPro" id="IPR045276">
    <property type="entry name" value="YbiO_bact"/>
</dbReference>
<keyword evidence="3" id="KW-1003">Cell membrane</keyword>
<evidence type="ECO:0000256" key="7">
    <source>
        <dbReference type="SAM" id="Phobius"/>
    </source>
</evidence>
<protein>
    <submittedName>
        <fullName evidence="12">Mechanosensitive ion channel</fullName>
    </submittedName>
</protein>
<feature type="chain" id="PRO_5026746556" evidence="8">
    <location>
        <begin position="35"/>
        <end position="716"/>
    </location>
</feature>
<dbReference type="Pfam" id="PF21082">
    <property type="entry name" value="MS_channel_3rd"/>
    <property type="match status" value="1"/>
</dbReference>
<feature type="transmembrane region" description="Helical" evidence="7">
    <location>
        <begin position="206"/>
        <end position="228"/>
    </location>
</feature>
<evidence type="ECO:0000259" key="9">
    <source>
        <dbReference type="Pfam" id="PF00924"/>
    </source>
</evidence>
<comment type="similarity">
    <text evidence="2">Belongs to the MscS (TC 1.A.23) family.</text>
</comment>
<feature type="transmembrane region" description="Helical" evidence="7">
    <location>
        <begin position="376"/>
        <end position="400"/>
    </location>
</feature>
<evidence type="ECO:0000313" key="12">
    <source>
        <dbReference type="EMBL" id="NEH93075.1"/>
    </source>
</evidence>
<dbReference type="SUPFAM" id="SSF82861">
    <property type="entry name" value="Mechanosensitive channel protein MscS (YggB), transmembrane region"/>
    <property type="match status" value="1"/>
</dbReference>
<comment type="caution">
    <text evidence="12">The sequence shown here is derived from an EMBL/GenBank/DDBJ whole genome shotgun (WGS) entry which is preliminary data.</text>
</comment>
<feature type="transmembrane region" description="Helical" evidence="7">
    <location>
        <begin position="280"/>
        <end position="302"/>
    </location>
</feature>
<dbReference type="InterPro" id="IPR023408">
    <property type="entry name" value="MscS_beta-dom_sf"/>
</dbReference>
<dbReference type="InterPro" id="IPR011066">
    <property type="entry name" value="MscS_channel_C_sf"/>
</dbReference>
<feature type="domain" description="Mechanosensitive ion channel MscS" evidence="9">
    <location>
        <begin position="523"/>
        <end position="588"/>
    </location>
</feature>
<keyword evidence="8" id="KW-0732">Signal</keyword>
<sequence>MRIIDDRHPRRRVCAFLMVVFSTLLLASANPASAAEPTNSSAPIRVIIELPNDDSGRALVNRIVPGNQEPAQPVTGSQEAAPTSIATSLQDLRQRLLTLVDAVPTLPGQIQSAIRVFQTDDRIEPVGLILAVILFVAGGFVAQRLAWWSGRGLLHFVLNAPADTVRQRIKLHAARLSMGLLALVGYLIGSLGAFMLFPWPAVFRDIALILLSAALMVRLGVLVGRIVIAPGARLPHMRLLTLVTSLAWFWYYWLLGIVAVLAAGWATIEVIGTIGASPILADLFTAAWLGVVSIALIVMIWLRHFRSDGPPVSRLVCVGFSASILLSWLLWVSGLRGAFWTVVVITLLPLTVSVAHDIIRRIVQSGDEQAVEDPAIVGWSVVIMQTLRNGLIVIAALLIARAWNVNLSDLAAAETVTTRLIRAGIRIVIVLLVTDVIWKLASTLIDSQMAVASRSEQGGHQDGPEARRRQRLNTLLPILRNVLFLAIGAVGFLMILDAVGIQIGPLLAGAGVVGIAVGFGAQTLVKDIISGVFYLFDDAFRIGEYIQAAKYKGTVEGFSLRSIRLRHHRGPVTIVPFGELGAVQNLSRDWVIDIITLTLNYDSDLEEVRKTIKRIGAELLEDTELGPNIIEPLKMQGIEQMADYGVQIRLKFMTKPGEQFGVRRKALAMLKKTFAEKGIQFATPTVHVSGGPADAAATAAASELQRPSKVIPTLEE</sequence>
<feature type="transmembrane region" description="Helical" evidence="7">
    <location>
        <begin position="478"/>
        <end position="496"/>
    </location>
</feature>
<dbReference type="Pfam" id="PF21088">
    <property type="entry name" value="MS_channel_1st"/>
    <property type="match status" value="1"/>
</dbReference>
<evidence type="ECO:0000313" key="13">
    <source>
        <dbReference type="Proteomes" id="UP000468864"/>
    </source>
</evidence>
<evidence type="ECO:0000256" key="8">
    <source>
        <dbReference type="SAM" id="SignalP"/>
    </source>
</evidence>
<feature type="transmembrane region" description="Helical" evidence="7">
    <location>
        <begin position="314"/>
        <end position="331"/>
    </location>
</feature>
<dbReference type="SUPFAM" id="SSF50182">
    <property type="entry name" value="Sm-like ribonucleoproteins"/>
    <property type="match status" value="1"/>
</dbReference>
<evidence type="ECO:0000259" key="10">
    <source>
        <dbReference type="Pfam" id="PF21082"/>
    </source>
</evidence>
<dbReference type="InterPro" id="IPR011014">
    <property type="entry name" value="MscS_channel_TM-2"/>
</dbReference>
<evidence type="ECO:0000256" key="5">
    <source>
        <dbReference type="ARBA" id="ARBA00022989"/>
    </source>
</evidence>
<dbReference type="PANTHER" id="PTHR30460:SF0">
    <property type="entry name" value="MODERATE CONDUCTANCE MECHANOSENSITIVE CHANNEL YBIO"/>
    <property type="match status" value="1"/>
</dbReference>
<evidence type="ECO:0000256" key="2">
    <source>
        <dbReference type="ARBA" id="ARBA00008017"/>
    </source>
</evidence>
<dbReference type="InterPro" id="IPR010920">
    <property type="entry name" value="LSM_dom_sf"/>
</dbReference>
<evidence type="ECO:0000259" key="11">
    <source>
        <dbReference type="Pfam" id="PF21088"/>
    </source>
</evidence>
<evidence type="ECO:0000256" key="1">
    <source>
        <dbReference type="ARBA" id="ARBA00004651"/>
    </source>
</evidence>